<dbReference type="Proteomes" id="UP000663844">
    <property type="component" value="Unassembled WGS sequence"/>
</dbReference>
<evidence type="ECO:0000313" key="2">
    <source>
        <dbReference type="EMBL" id="CAF4222276.1"/>
    </source>
</evidence>
<feature type="repeat" description="TPR" evidence="1">
    <location>
        <begin position="20"/>
        <end position="53"/>
    </location>
</feature>
<protein>
    <recommendedName>
        <fullName evidence="4">Tetratricopeptide repeat protein</fullName>
    </recommendedName>
</protein>
<dbReference type="Pfam" id="PF13424">
    <property type="entry name" value="TPR_12"/>
    <property type="match status" value="1"/>
</dbReference>
<proteinExistence type="predicted"/>
<dbReference type="InterPro" id="IPR011990">
    <property type="entry name" value="TPR-like_helical_dom_sf"/>
</dbReference>
<organism evidence="2 3">
    <name type="scientific">Adineta steineri</name>
    <dbReference type="NCBI Taxonomy" id="433720"/>
    <lineage>
        <taxon>Eukaryota</taxon>
        <taxon>Metazoa</taxon>
        <taxon>Spiralia</taxon>
        <taxon>Gnathifera</taxon>
        <taxon>Rotifera</taxon>
        <taxon>Eurotatoria</taxon>
        <taxon>Bdelloidea</taxon>
        <taxon>Adinetida</taxon>
        <taxon>Adinetidae</taxon>
        <taxon>Adineta</taxon>
    </lineage>
</organism>
<accession>A0A820CJQ6</accession>
<dbReference type="EMBL" id="CAJOAZ010010528">
    <property type="protein sequence ID" value="CAF4222276.1"/>
    <property type="molecule type" value="Genomic_DNA"/>
</dbReference>
<dbReference type="AlphaFoldDB" id="A0A820CJQ6"/>
<evidence type="ECO:0000313" key="3">
    <source>
        <dbReference type="Proteomes" id="UP000663844"/>
    </source>
</evidence>
<evidence type="ECO:0008006" key="4">
    <source>
        <dbReference type="Google" id="ProtNLM"/>
    </source>
</evidence>
<sequence>YYLSFKILEKYYSPVHPNLAKVLGNIGIVYALKGESEKALFYYEKALEIYRQTLPLTHINNLKIEQLIRNVQSPHRKIPFGTIESK</sequence>
<feature type="non-terminal residue" evidence="2">
    <location>
        <position position="1"/>
    </location>
</feature>
<comment type="caution">
    <text evidence="2">The sequence shown here is derived from an EMBL/GenBank/DDBJ whole genome shotgun (WGS) entry which is preliminary data.</text>
</comment>
<dbReference type="SMART" id="SM00028">
    <property type="entry name" value="TPR"/>
    <property type="match status" value="1"/>
</dbReference>
<reference evidence="2" key="1">
    <citation type="submission" date="2021-02" db="EMBL/GenBank/DDBJ databases">
        <authorList>
            <person name="Nowell W R."/>
        </authorList>
    </citation>
    <scope>NUCLEOTIDE SEQUENCE</scope>
</reference>
<dbReference type="PROSITE" id="PS50005">
    <property type="entry name" value="TPR"/>
    <property type="match status" value="1"/>
</dbReference>
<gene>
    <name evidence="2" type="ORF">OXD698_LOCUS41940</name>
</gene>
<name>A0A820CJQ6_9BILA</name>
<dbReference type="Gene3D" id="1.25.40.10">
    <property type="entry name" value="Tetratricopeptide repeat domain"/>
    <property type="match status" value="1"/>
</dbReference>
<keyword evidence="1" id="KW-0802">TPR repeat</keyword>
<dbReference type="InterPro" id="IPR019734">
    <property type="entry name" value="TPR_rpt"/>
</dbReference>
<dbReference type="SUPFAM" id="SSF48452">
    <property type="entry name" value="TPR-like"/>
    <property type="match status" value="1"/>
</dbReference>
<evidence type="ECO:0000256" key="1">
    <source>
        <dbReference type="PROSITE-ProRule" id="PRU00339"/>
    </source>
</evidence>